<dbReference type="InterPro" id="IPR011162">
    <property type="entry name" value="MHC_I/II-like_Ag-recog"/>
</dbReference>
<dbReference type="Proteomes" id="UP000472270">
    <property type="component" value="Unassembled WGS sequence"/>
</dbReference>
<dbReference type="PANTHER" id="PTHR16675:SF237">
    <property type="entry name" value="MHC CLASS I ANTIGEN TRANSCRIPT VARIANT 1-RELATED"/>
    <property type="match status" value="1"/>
</dbReference>
<dbReference type="InterPro" id="IPR003597">
    <property type="entry name" value="Ig_C1-set"/>
</dbReference>
<evidence type="ECO:0000259" key="5">
    <source>
        <dbReference type="PROSITE" id="PS50835"/>
    </source>
</evidence>
<proteinExistence type="inferred from homology"/>
<reference evidence="6" key="1">
    <citation type="submission" date="2025-08" db="UniProtKB">
        <authorList>
            <consortium name="Ensembl"/>
        </authorList>
    </citation>
    <scope>IDENTIFICATION</scope>
</reference>
<feature type="transmembrane region" description="Helical" evidence="4">
    <location>
        <begin position="301"/>
        <end position="320"/>
    </location>
</feature>
<feature type="domain" description="Ig-like" evidence="5">
    <location>
        <begin position="207"/>
        <end position="297"/>
    </location>
</feature>
<dbReference type="InterPro" id="IPR036179">
    <property type="entry name" value="Ig-like_dom_sf"/>
</dbReference>
<keyword evidence="4" id="KW-0812">Transmembrane</keyword>
<keyword evidence="7" id="KW-1185">Reference proteome</keyword>
<keyword evidence="4" id="KW-0472">Membrane</keyword>
<dbReference type="Gene3D" id="3.30.500.10">
    <property type="entry name" value="MHC class I-like antigen recognition-like"/>
    <property type="match status" value="1"/>
</dbReference>
<dbReference type="GO" id="GO:0005615">
    <property type="term" value="C:extracellular space"/>
    <property type="evidence" value="ECO:0007669"/>
    <property type="project" value="TreeGrafter"/>
</dbReference>
<evidence type="ECO:0000256" key="4">
    <source>
        <dbReference type="SAM" id="Phobius"/>
    </source>
</evidence>
<dbReference type="PROSITE" id="PS00290">
    <property type="entry name" value="IG_MHC"/>
    <property type="match status" value="1"/>
</dbReference>
<comment type="similarity">
    <text evidence="3">Belongs to the MHC class I family.</text>
</comment>
<dbReference type="Pfam" id="PF00129">
    <property type="entry name" value="MHC_I"/>
    <property type="match status" value="1"/>
</dbReference>
<dbReference type="PANTHER" id="PTHR16675">
    <property type="entry name" value="MHC CLASS I-RELATED"/>
    <property type="match status" value="1"/>
</dbReference>
<dbReference type="GO" id="GO:0006955">
    <property type="term" value="P:immune response"/>
    <property type="evidence" value="ECO:0007669"/>
    <property type="project" value="TreeGrafter"/>
</dbReference>
<keyword evidence="1" id="KW-0325">Glycoprotein</keyword>
<name>A0A673GS09_9TELE</name>
<dbReference type="InterPro" id="IPR013783">
    <property type="entry name" value="Ig-like_fold"/>
</dbReference>
<dbReference type="InterPro" id="IPR003006">
    <property type="entry name" value="Ig/MHC_CS"/>
</dbReference>
<dbReference type="InterPro" id="IPR011161">
    <property type="entry name" value="MHC_I-like_Ag-recog"/>
</dbReference>
<evidence type="ECO:0000256" key="1">
    <source>
        <dbReference type="ARBA" id="ARBA00023180"/>
    </source>
</evidence>
<keyword evidence="4" id="KW-1133">Transmembrane helix</keyword>
<dbReference type="InterPro" id="IPR007110">
    <property type="entry name" value="Ig-like_dom"/>
</dbReference>
<dbReference type="InterPro" id="IPR001039">
    <property type="entry name" value="MHC_I_a_a1/a2"/>
</dbReference>
<dbReference type="SUPFAM" id="SSF48726">
    <property type="entry name" value="Immunoglobulin"/>
    <property type="match status" value="1"/>
</dbReference>
<dbReference type="Ensembl" id="ENSSRHT00000016714.1">
    <property type="protein sequence ID" value="ENSSRHP00000016175.1"/>
    <property type="gene ID" value="ENSSRHG00000008931.1"/>
</dbReference>
<dbReference type="GO" id="GO:0009897">
    <property type="term" value="C:external side of plasma membrane"/>
    <property type="evidence" value="ECO:0007669"/>
    <property type="project" value="TreeGrafter"/>
</dbReference>
<dbReference type="AlphaFoldDB" id="A0A673GS09"/>
<dbReference type="InterPro" id="IPR050208">
    <property type="entry name" value="MHC_class-I_related"/>
</dbReference>
<dbReference type="PRINTS" id="PR01638">
    <property type="entry name" value="MHCCLASSI"/>
</dbReference>
<evidence type="ECO:0000256" key="2">
    <source>
        <dbReference type="ARBA" id="ARBA00023319"/>
    </source>
</evidence>
<evidence type="ECO:0000256" key="3">
    <source>
        <dbReference type="RuleBase" id="RU004439"/>
    </source>
</evidence>
<evidence type="ECO:0000313" key="6">
    <source>
        <dbReference type="Ensembl" id="ENSSRHP00000016175.1"/>
    </source>
</evidence>
<dbReference type="SUPFAM" id="SSF54452">
    <property type="entry name" value="MHC antigen-recognition domain"/>
    <property type="match status" value="1"/>
</dbReference>
<dbReference type="Pfam" id="PF07654">
    <property type="entry name" value="C1-set"/>
    <property type="match status" value="1"/>
</dbReference>
<sequence length="323" mass="37065">FICNIYLVLNIWLISSWTFFLSTGSHSLTYFLTAVSGDIDFPEFSIVASNTKKVVPKTVWMKQKEGADYWDTQTLLAAGTQHAFRNNNQVTKDWFNRSTCMNTFINIHRTQSQNTEMYGCEWDDQTGKTNGFRREGYDGEDFMSLDLKEMRWTSPAVWRKQVHLFLSRSDHTKIYNKQTDKMTTALFEWLKKYLQYGKNRLQRTVSPQVSLLQKSSSSSVTCHATGFYPSGVTISWMRNGQDHDEDVDLSELLPNKDGTFQKMSTITVTPDEWKKNKFSCVVEHQGKTKTANEIRTNNDSAPIGIIVGVVVVAVVLLMVIEIR</sequence>
<dbReference type="PROSITE" id="PS50835">
    <property type="entry name" value="IG_LIKE"/>
    <property type="match status" value="1"/>
</dbReference>
<evidence type="ECO:0000313" key="7">
    <source>
        <dbReference type="Proteomes" id="UP000472270"/>
    </source>
</evidence>
<dbReference type="InterPro" id="IPR037055">
    <property type="entry name" value="MHC_I-like_Ag-recog_sf"/>
</dbReference>
<protein>
    <recommendedName>
        <fullName evidence="5">Ig-like domain-containing protein</fullName>
    </recommendedName>
</protein>
<dbReference type="CDD" id="cd07698">
    <property type="entry name" value="IgC1_MHC_I_alpha3"/>
    <property type="match status" value="1"/>
</dbReference>
<reference evidence="6" key="2">
    <citation type="submission" date="2025-09" db="UniProtKB">
        <authorList>
            <consortium name="Ensembl"/>
        </authorList>
    </citation>
    <scope>IDENTIFICATION</scope>
</reference>
<dbReference type="Gene3D" id="2.60.40.10">
    <property type="entry name" value="Immunoglobulins"/>
    <property type="match status" value="1"/>
</dbReference>
<keyword evidence="2" id="KW-0393">Immunoglobulin domain</keyword>
<dbReference type="SMART" id="SM00407">
    <property type="entry name" value="IGc1"/>
    <property type="match status" value="1"/>
</dbReference>
<accession>A0A673GS09</accession>
<organism evidence="6 7">
    <name type="scientific">Sinocyclocheilus rhinocerous</name>
    <dbReference type="NCBI Taxonomy" id="307959"/>
    <lineage>
        <taxon>Eukaryota</taxon>
        <taxon>Metazoa</taxon>
        <taxon>Chordata</taxon>
        <taxon>Craniata</taxon>
        <taxon>Vertebrata</taxon>
        <taxon>Euteleostomi</taxon>
        <taxon>Actinopterygii</taxon>
        <taxon>Neopterygii</taxon>
        <taxon>Teleostei</taxon>
        <taxon>Ostariophysi</taxon>
        <taxon>Cypriniformes</taxon>
        <taxon>Cyprinidae</taxon>
        <taxon>Cyprininae</taxon>
        <taxon>Sinocyclocheilus</taxon>
    </lineage>
</organism>